<reference evidence="6" key="1">
    <citation type="journal article" date="2014" name="Int. J. Syst. Evol. Microbiol.">
        <title>Complete genome sequence of Corynebacterium casei LMG S-19264T (=DSM 44701T), isolated from a smear-ripened cheese.</title>
        <authorList>
            <consortium name="US DOE Joint Genome Institute (JGI-PGF)"/>
            <person name="Walter F."/>
            <person name="Albersmeier A."/>
            <person name="Kalinowski J."/>
            <person name="Ruckert C."/>
        </authorList>
    </citation>
    <scope>NUCLEOTIDE SEQUENCE</scope>
    <source>
        <strain evidence="6">CGMCC 1.15493</strain>
    </source>
</reference>
<organism evidence="6 7">
    <name type="scientific">Aureimonas glaciei</name>
    <dbReference type="NCBI Taxonomy" id="1776957"/>
    <lineage>
        <taxon>Bacteria</taxon>
        <taxon>Pseudomonadati</taxon>
        <taxon>Pseudomonadota</taxon>
        <taxon>Alphaproteobacteria</taxon>
        <taxon>Hyphomicrobiales</taxon>
        <taxon>Aurantimonadaceae</taxon>
        <taxon>Aureimonas</taxon>
    </lineage>
</organism>
<evidence type="ECO:0000256" key="1">
    <source>
        <dbReference type="ARBA" id="ARBA00009437"/>
    </source>
</evidence>
<dbReference type="GO" id="GO:0003677">
    <property type="term" value="F:DNA binding"/>
    <property type="evidence" value="ECO:0007669"/>
    <property type="project" value="UniProtKB-KW"/>
</dbReference>
<evidence type="ECO:0000259" key="5">
    <source>
        <dbReference type="PROSITE" id="PS50931"/>
    </source>
</evidence>
<evidence type="ECO:0000313" key="7">
    <source>
        <dbReference type="Proteomes" id="UP000613160"/>
    </source>
</evidence>
<dbReference type="Gene3D" id="3.40.190.10">
    <property type="entry name" value="Periplasmic binding protein-like II"/>
    <property type="match status" value="2"/>
</dbReference>
<evidence type="ECO:0000256" key="4">
    <source>
        <dbReference type="ARBA" id="ARBA00023163"/>
    </source>
</evidence>
<keyword evidence="4" id="KW-0804">Transcription</keyword>
<dbReference type="PANTHER" id="PTHR30346:SF0">
    <property type="entry name" value="HCA OPERON TRANSCRIPTIONAL ACTIVATOR HCAR"/>
    <property type="match status" value="1"/>
</dbReference>
<dbReference type="PROSITE" id="PS50931">
    <property type="entry name" value="HTH_LYSR"/>
    <property type="match status" value="1"/>
</dbReference>
<dbReference type="CDD" id="cd08412">
    <property type="entry name" value="PBP2_PAO1_like"/>
    <property type="match status" value="1"/>
</dbReference>
<dbReference type="GO" id="GO:0003700">
    <property type="term" value="F:DNA-binding transcription factor activity"/>
    <property type="evidence" value="ECO:0007669"/>
    <property type="project" value="InterPro"/>
</dbReference>
<dbReference type="EMBL" id="BMJJ01000005">
    <property type="protein sequence ID" value="GGD22174.1"/>
    <property type="molecule type" value="Genomic_DNA"/>
</dbReference>
<evidence type="ECO:0000256" key="3">
    <source>
        <dbReference type="ARBA" id="ARBA00023125"/>
    </source>
</evidence>
<keyword evidence="2" id="KW-0805">Transcription regulation</keyword>
<dbReference type="PRINTS" id="PR00039">
    <property type="entry name" value="HTHLYSR"/>
</dbReference>
<protein>
    <submittedName>
        <fullName evidence="6">LysR family transcriptional regulator</fullName>
    </submittedName>
</protein>
<dbReference type="PANTHER" id="PTHR30346">
    <property type="entry name" value="TRANSCRIPTIONAL DUAL REGULATOR HCAR-RELATED"/>
    <property type="match status" value="1"/>
</dbReference>
<comment type="caution">
    <text evidence="6">The sequence shown here is derived from an EMBL/GenBank/DDBJ whole genome shotgun (WGS) entry which is preliminary data.</text>
</comment>
<dbReference type="RefSeq" id="WP_188851276.1">
    <property type="nucleotide sequence ID" value="NZ_BMJJ01000005.1"/>
</dbReference>
<dbReference type="InterPro" id="IPR005119">
    <property type="entry name" value="LysR_subst-bd"/>
</dbReference>
<sequence length="324" mass="35528">MRFTLRQLEYFVAAGETGSITQASERINISQPSVSTAISQLEQELDVQLFIRHHAQGLSLTSAGRTMLVEAKRLVQQAEALYGVASGTSEEIRGQLSIGSLTPLAPMVLPELALSFTAAYPGVVIRLHADNQEMLLNGLRRATIDIALTYDLQISGDIEFTPLVDLPVHALVGETHALAGRSAVTLQELAQQPMILLDLPLSSEYFLSLFMKDELQPTIAYRLLQPDMIRTMVANGFGYTLANVTPRSDTALDGRRVVRLRLSGEHRPMTMGLTTLKSLRRTRLFDAFAAHARAFISDAYIPGMVAPNMALKRRPAQSMPDLAG</sequence>
<dbReference type="InterPro" id="IPR000847">
    <property type="entry name" value="LysR_HTH_N"/>
</dbReference>
<dbReference type="SUPFAM" id="SSF53850">
    <property type="entry name" value="Periplasmic binding protein-like II"/>
    <property type="match status" value="1"/>
</dbReference>
<dbReference type="Proteomes" id="UP000613160">
    <property type="component" value="Unassembled WGS sequence"/>
</dbReference>
<keyword evidence="3" id="KW-0238">DNA-binding</keyword>
<proteinExistence type="inferred from homology"/>
<evidence type="ECO:0000313" key="6">
    <source>
        <dbReference type="EMBL" id="GGD22174.1"/>
    </source>
</evidence>
<name>A0A916XYP8_9HYPH</name>
<reference evidence="6" key="2">
    <citation type="submission" date="2020-09" db="EMBL/GenBank/DDBJ databases">
        <authorList>
            <person name="Sun Q."/>
            <person name="Zhou Y."/>
        </authorList>
    </citation>
    <scope>NUCLEOTIDE SEQUENCE</scope>
    <source>
        <strain evidence="6">CGMCC 1.15493</strain>
    </source>
</reference>
<dbReference type="AlphaFoldDB" id="A0A916XYP8"/>
<dbReference type="Gene3D" id="1.10.10.10">
    <property type="entry name" value="Winged helix-like DNA-binding domain superfamily/Winged helix DNA-binding domain"/>
    <property type="match status" value="1"/>
</dbReference>
<dbReference type="Pfam" id="PF03466">
    <property type="entry name" value="LysR_substrate"/>
    <property type="match status" value="1"/>
</dbReference>
<feature type="domain" description="HTH lysR-type" evidence="5">
    <location>
        <begin position="3"/>
        <end position="61"/>
    </location>
</feature>
<dbReference type="InterPro" id="IPR036390">
    <property type="entry name" value="WH_DNA-bd_sf"/>
</dbReference>
<dbReference type="SUPFAM" id="SSF46785">
    <property type="entry name" value="Winged helix' DNA-binding domain"/>
    <property type="match status" value="1"/>
</dbReference>
<dbReference type="Pfam" id="PF00126">
    <property type="entry name" value="HTH_1"/>
    <property type="match status" value="1"/>
</dbReference>
<keyword evidence="7" id="KW-1185">Reference proteome</keyword>
<evidence type="ECO:0000256" key="2">
    <source>
        <dbReference type="ARBA" id="ARBA00023015"/>
    </source>
</evidence>
<accession>A0A916XYP8</accession>
<gene>
    <name evidence="6" type="ORF">GCM10011335_26340</name>
</gene>
<dbReference type="GO" id="GO:0032993">
    <property type="term" value="C:protein-DNA complex"/>
    <property type="evidence" value="ECO:0007669"/>
    <property type="project" value="TreeGrafter"/>
</dbReference>
<comment type="similarity">
    <text evidence="1">Belongs to the LysR transcriptional regulatory family.</text>
</comment>
<dbReference type="FunFam" id="1.10.10.10:FF:000001">
    <property type="entry name" value="LysR family transcriptional regulator"/>
    <property type="match status" value="1"/>
</dbReference>
<dbReference type="InterPro" id="IPR036388">
    <property type="entry name" value="WH-like_DNA-bd_sf"/>
</dbReference>